<dbReference type="InterPro" id="IPR020103">
    <property type="entry name" value="PsdUridine_synth_cat_dom_sf"/>
</dbReference>
<feature type="domain" description="Pseudouridine synthase RsuA/RluA-like" evidence="5">
    <location>
        <begin position="86"/>
        <end position="241"/>
    </location>
</feature>
<dbReference type="GO" id="GO:0000455">
    <property type="term" value="P:enzyme-directed rRNA pseudouridine synthesis"/>
    <property type="evidence" value="ECO:0007669"/>
    <property type="project" value="TreeGrafter"/>
</dbReference>
<dbReference type="GO" id="GO:0140098">
    <property type="term" value="F:catalytic activity, acting on RNA"/>
    <property type="evidence" value="ECO:0007669"/>
    <property type="project" value="UniProtKB-ARBA"/>
</dbReference>
<comment type="function">
    <text evidence="4">Responsible for synthesis of pseudouridine from uracil.</text>
</comment>
<accession>K8ZCQ6</accession>
<dbReference type="GO" id="GO:0009982">
    <property type="term" value="F:pseudouridine synthase activity"/>
    <property type="evidence" value="ECO:0007669"/>
    <property type="project" value="InterPro"/>
</dbReference>
<dbReference type="InterPro" id="IPR006145">
    <property type="entry name" value="PsdUridine_synth_RsuA/RluA"/>
</dbReference>
<evidence type="ECO:0000313" key="7">
    <source>
        <dbReference type="Proteomes" id="UP000016057"/>
    </source>
</evidence>
<dbReference type="NCBIfam" id="TIGR00005">
    <property type="entry name" value="rluA_subfam"/>
    <property type="match status" value="1"/>
</dbReference>
<dbReference type="CDD" id="cd02869">
    <property type="entry name" value="PseudoU_synth_RluA_like"/>
    <property type="match status" value="1"/>
</dbReference>
<feature type="active site" evidence="3">
    <location>
        <position position="134"/>
    </location>
</feature>
<dbReference type="InterPro" id="IPR050188">
    <property type="entry name" value="RluA_PseudoU_synthase"/>
</dbReference>
<evidence type="ECO:0000259" key="5">
    <source>
        <dbReference type="Pfam" id="PF00849"/>
    </source>
</evidence>
<organism evidence="6 7">
    <name type="scientific">Catellicoccus marimammalium M35/04/3</name>
    <dbReference type="NCBI Taxonomy" id="1234409"/>
    <lineage>
        <taxon>Bacteria</taxon>
        <taxon>Bacillati</taxon>
        <taxon>Bacillota</taxon>
        <taxon>Bacilli</taxon>
        <taxon>Lactobacillales</taxon>
        <taxon>Enterococcaceae</taxon>
        <taxon>Catellicoccus</taxon>
    </lineage>
</organism>
<sequence>MKFQYTYQKEAPQAIKYYVQELGLSRGLLARIKFQGGKITVNDKEENVLYLLQKGDVLELTFPREESCDHLTLDPTPLDICFEDEHFLIIHKPAGVPSIPVRRYPEGTMVNRVKNYYFTQGYENQQVHVVTRLDKDTSGLMLLAKHSFAHAKMDVCLREKTLKKQYIAFVEDQNQVLKEHDWIKASIRRKANSTVERETCTEGGQTALTEYKRWFVHPKVSGVKVQLHTGRTHQIRVHFSSLGCPLLGDTLYGGTADFPRQALHCQSLRFIHPFTEKEIEITAPLPQDMQQFLEQQNIKID</sequence>
<dbReference type="Pfam" id="PF00849">
    <property type="entry name" value="PseudoU_synth_2"/>
    <property type="match status" value="1"/>
</dbReference>
<name>K8ZCQ6_9ENTE</name>
<protein>
    <recommendedName>
        <fullName evidence="4">Pseudouridine synthase</fullName>
        <ecNumber evidence="4">5.4.99.-</ecNumber>
    </recommendedName>
</protein>
<evidence type="ECO:0000256" key="1">
    <source>
        <dbReference type="ARBA" id="ARBA00000073"/>
    </source>
</evidence>
<dbReference type="OrthoDB" id="9807829at2"/>
<dbReference type="PROSITE" id="PS01129">
    <property type="entry name" value="PSI_RLU"/>
    <property type="match status" value="1"/>
</dbReference>
<dbReference type="eggNOG" id="COG0564">
    <property type="taxonomic scope" value="Bacteria"/>
</dbReference>
<dbReference type="PANTHER" id="PTHR21600:SF35">
    <property type="entry name" value="PSEUDOURIDINE SYNTHASE"/>
    <property type="match status" value="1"/>
</dbReference>
<dbReference type="PATRIC" id="fig|1234409.3.peg.273"/>
<dbReference type="Gene3D" id="3.30.2350.10">
    <property type="entry name" value="Pseudouridine synthase"/>
    <property type="match status" value="1"/>
</dbReference>
<dbReference type="InterPro" id="IPR006224">
    <property type="entry name" value="PsdUridine_synth_RluA-like_CS"/>
</dbReference>
<evidence type="ECO:0000256" key="3">
    <source>
        <dbReference type="PIRSR" id="PIRSR606225-1"/>
    </source>
</evidence>
<comment type="caution">
    <text evidence="6">The sequence shown here is derived from an EMBL/GenBank/DDBJ whole genome shotgun (WGS) entry which is preliminary data.</text>
</comment>
<gene>
    <name evidence="6" type="ORF">C683_0302</name>
</gene>
<proteinExistence type="inferred from homology"/>
<keyword evidence="4" id="KW-0413">Isomerase</keyword>
<comment type="catalytic activity">
    <reaction evidence="1 4">
        <text>a uridine in RNA = a pseudouridine in RNA</text>
        <dbReference type="Rhea" id="RHEA:48348"/>
        <dbReference type="Rhea" id="RHEA-COMP:12068"/>
        <dbReference type="Rhea" id="RHEA-COMP:12069"/>
        <dbReference type="ChEBI" id="CHEBI:65314"/>
        <dbReference type="ChEBI" id="CHEBI:65315"/>
    </reaction>
</comment>
<evidence type="ECO:0000256" key="4">
    <source>
        <dbReference type="RuleBase" id="RU362028"/>
    </source>
</evidence>
<dbReference type="GO" id="GO:0003723">
    <property type="term" value="F:RNA binding"/>
    <property type="evidence" value="ECO:0007669"/>
    <property type="project" value="InterPro"/>
</dbReference>
<dbReference type="InterPro" id="IPR006225">
    <property type="entry name" value="PsdUridine_synth_RluC/D"/>
</dbReference>
<reference evidence="6 7" key="1">
    <citation type="journal article" date="2013" name="Genome Announc.">
        <title>Draft Genome Sequence of Catellicoccus marimammalium, a Novel Species Commonly Found in Gull Feces.</title>
        <authorList>
            <person name="Weigand M.R."/>
            <person name="Ryu H."/>
            <person name="Bozcek L."/>
            <person name="Konstantinidis K.T."/>
            <person name="Santo Domingo J.W."/>
        </authorList>
    </citation>
    <scope>NUCLEOTIDE SEQUENCE [LARGE SCALE GENOMIC DNA]</scope>
    <source>
        <strain evidence="6 7">M35/04/3</strain>
    </source>
</reference>
<comment type="similarity">
    <text evidence="2 4">Belongs to the pseudouridine synthase RluA family.</text>
</comment>
<dbReference type="EMBL" id="AMYT01000008">
    <property type="protein sequence ID" value="EKU27837.1"/>
    <property type="molecule type" value="Genomic_DNA"/>
</dbReference>
<dbReference type="AlphaFoldDB" id="K8ZCQ6"/>
<evidence type="ECO:0000256" key="2">
    <source>
        <dbReference type="ARBA" id="ARBA00010876"/>
    </source>
</evidence>
<evidence type="ECO:0000313" key="6">
    <source>
        <dbReference type="EMBL" id="EKU27837.1"/>
    </source>
</evidence>
<dbReference type="EC" id="5.4.99.-" evidence="4"/>
<dbReference type="STRING" id="1234409.C683_0302"/>
<dbReference type="PANTHER" id="PTHR21600">
    <property type="entry name" value="MITOCHONDRIAL RNA PSEUDOURIDINE SYNTHASE"/>
    <property type="match status" value="1"/>
</dbReference>
<keyword evidence="7" id="KW-1185">Reference proteome</keyword>
<dbReference type="RefSeq" id="WP_009488576.1">
    <property type="nucleotide sequence ID" value="NZ_AMYT01000008.1"/>
</dbReference>
<dbReference type="Proteomes" id="UP000016057">
    <property type="component" value="Unassembled WGS sequence"/>
</dbReference>
<dbReference type="SUPFAM" id="SSF55120">
    <property type="entry name" value="Pseudouridine synthase"/>
    <property type="match status" value="1"/>
</dbReference>